<proteinExistence type="predicted"/>
<keyword evidence="4" id="KW-1185">Reference proteome</keyword>
<dbReference type="EMBL" id="CP011112">
    <property type="protein sequence ID" value="AKU15690.1"/>
    <property type="molecule type" value="Genomic_DNA"/>
</dbReference>
<organism evidence="3 4">
    <name type="scientific">Luteipulveratus mongoliensis</name>
    <dbReference type="NCBI Taxonomy" id="571913"/>
    <lineage>
        <taxon>Bacteria</taxon>
        <taxon>Bacillati</taxon>
        <taxon>Actinomycetota</taxon>
        <taxon>Actinomycetes</taxon>
        <taxon>Micrococcales</taxon>
        <taxon>Dermacoccaceae</taxon>
        <taxon>Luteipulveratus</taxon>
    </lineage>
</organism>
<protein>
    <submittedName>
        <fullName evidence="3">Uncharacterized protein</fullName>
    </submittedName>
</protein>
<dbReference type="Proteomes" id="UP000066480">
    <property type="component" value="Chromosome"/>
</dbReference>
<evidence type="ECO:0000256" key="1">
    <source>
        <dbReference type="SAM" id="Coils"/>
    </source>
</evidence>
<gene>
    <name evidence="3" type="ORF">VV02_07230</name>
</gene>
<dbReference type="OrthoDB" id="4564600at2"/>
<reference evidence="3 4" key="1">
    <citation type="submission" date="2015-03" db="EMBL/GenBank/DDBJ databases">
        <title>Luteipulveratus halotolerans sp. nov., a novel actinobacterium (Dermacoccaceae) from Sarawak, Malaysia.</title>
        <authorList>
            <person name="Juboi H."/>
            <person name="Basik A."/>
            <person name="Shamsul S.S."/>
            <person name="Arnold P."/>
            <person name="Schmitt E.K."/>
            <person name="Sanglier J.-J."/>
            <person name="Yeo T."/>
        </authorList>
    </citation>
    <scope>NUCLEOTIDE SEQUENCE [LARGE SCALE GENOMIC DNA]</scope>
    <source>
        <strain evidence="3 4">MN07-A0370</strain>
    </source>
</reference>
<accession>A0A0K1JGG1</accession>
<keyword evidence="1" id="KW-0175">Coiled coil</keyword>
<dbReference type="KEGG" id="lmoi:VV02_07230"/>
<name>A0A0K1JGG1_9MICO</name>
<dbReference type="STRING" id="571913.VV02_07230"/>
<dbReference type="RefSeq" id="WP_052590735.1">
    <property type="nucleotide sequence ID" value="NZ_CP011112.1"/>
</dbReference>
<feature type="coiled-coil region" evidence="1">
    <location>
        <begin position="180"/>
        <end position="263"/>
    </location>
</feature>
<evidence type="ECO:0000313" key="4">
    <source>
        <dbReference type="Proteomes" id="UP000066480"/>
    </source>
</evidence>
<sequence length="497" mass="56664">MSRSDWSDQQWEQHHREVYAPDRVAKGEQPRNLADYRATAERMEAIGKVGAAWEAEIGRTLGLQPVRGWRTRTYYDTGRGARFHDHAVDFEIRVAIEAKAGRAADHTAQQQLQKDARLLERRGVAIWLVEDLAKLPPPALERARELERTYPETFMLREVTDLSRERAFDEVGLLLRGQELKHFEVRAMQLADDLAIAREELEQRTEHTPAADLAAQRVRDMTAELERVTLERDQITLDLDATRARVTERERRLDRAVAQAEQRYEARGSELAEAVEGIAETRDVVRDTIRRVTGRTGQVSRQIEDDIARDRSVRAPVIELATHHDRLGTLRRDLDRLDLANQGLQDELTGRHGPPDRAEVRADLERRDWQRRTLGTASLPLSEARASRTDPISQARQAFDEAERDLTRPAAPAGARITRDHRLDRGFGTDLGPWRSPPEHEIDARVGDLRSSGLDPATIRERVVSQYVQQRSPAVPPRALAVHGQHRTLARGHDLER</sequence>
<feature type="compositionally biased region" description="Basic and acidic residues" evidence="2">
    <location>
        <begin position="348"/>
        <end position="364"/>
    </location>
</feature>
<evidence type="ECO:0000313" key="3">
    <source>
        <dbReference type="EMBL" id="AKU15690.1"/>
    </source>
</evidence>
<dbReference type="AlphaFoldDB" id="A0A0K1JGG1"/>
<evidence type="ECO:0000256" key="2">
    <source>
        <dbReference type="SAM" id="MobiDB-lite"/>
    </source>
</evidence>
<feature type="region of interest" description="Disordered" evidence="2">
    <location>
        <begin position="345"/>
        <end position="364"/>
    </location>
</feature>